<evidence type="ECO:0000256" key="5">
    <source>
        <dbReference type="ARBA" id="ARBA00023136"/>
    </source>
</evidence>
<dbReference type="GO" id="GO:0042030">
    <property type="term" value="F:ATPase inhibitor activity"/>
    <property type="evidence" value="ECO:0007669"/>
    <property type="project" value="TreeGrafter"/>
</dbReference>
<keyword evidence="5" id="KW-0472">Membrane</keyword>
<dbReference type="InterPro" id="IPR028086">
    <property type="entry name" value="FNIP_C_dom"/>
</dbReference>
<dbReference type="Pfam" id="PF14638">
    <property type="entry name" value="FNIP_C"/>
    <property type="match status" value="1"/>
</dbReference>
<keyword evidence="4" id="KW-0963">Cytoplasm</keyword>
<evidence type="ECO:0000256" key="4">
    <source>
        <dbReference type="ARBA" id="ARBA00022490"/>
    </source>
</evidence>
<dbReference type="Pfam" id="PF14637">
    <property type="entry name" value="FNIP_M"/>
    <property type="match status" value="1"/>
</dbReference>
<dbReference type="PRINTS" id="PR02073">
    <property type="entry name" value="FOLLICULNIP1"/>
</dbReference>
<evidence type="ECO:0000256" key="2">
    <source>
        <dbReference type="ARBA" id="ARBA00004656"/>
    </source>
</evidence>
<dbReference type="InterPro" id="IPR028085">
    <property type="entry name" value="FNIP_mid_dom"/>
</dbReference>
<comment type="similarity">
    <text evidence="3">Belongs to the FNIP family.</text>
</comment>
<evidence type="ECO:0000256" key="6">
    <source>
        <dbReference type="ARBA" id="ARBA00023228"/>
    </source>
</evidence>
<proteinExistence type="inferred from homology"/>
<gene>
    <name evidence="8" type="ORF">PV328_008174</name>
</gene>
<reference evidence="8" key="1">
    <citation type="journal article" date="2023" name="bioRxiv">
        <title>Scaffold-level genome assemblies of two parasitoid biocontrol wasps reveal the parthenogenesis mechanism and an associated novel virus.</title>
        <authorList>
            <person name="Inwood S."/>
            <person name="Skelly J."/>
            <person name="Guhlin J."/>
            <person name="Harrop T."/>
            <person name="Goldson S."/>
            <person name="Dearden P."/>
        </authorList>
    </citation>
    <scope>NUCLEOTIDE SEQUENCE</scope>
    <source>
        <strain evidence="8">Irish</strain>
        <tissue evidence="8">Whole body</tissue>
    </source>
</reference>
<keyword evidence="9" id="KW-1185">Reference proteome</keyword>
<evidence type="ECO:0000259" key="7">
    <source>
        <dbReference type="PROSITE" id="PS51836"/>
    </source>
</evidence>
<dbReference type="InterPro" id="IPR028084">
    <property type="entry name" value="FNIP_N_dom"/>
</dbReference>
<dbReference type="EMBL" id="JAQQBS010001423">
    <property type="protein sequence ID" value="KAK0160806.1"/>
    <property type="molecule type" value="Genomic_DNA"/>
</dbReference>
<dbReference type="GO" id="GO:0005765">
    <property type="term" value="C:lysosomal membrane"/>
    <property type="evidence" value="ECO:0007669"/>
    <property type="project" value="UniProtKB-SubCell"/>
</dbReference>
<sequence length="1138" mass="127942">MPLFNKFLSTTKRRINNNKHQDYCKLPLKIDNTNYNKDILQLDDDNVRILLYRECEWRGRKLIFDSIAAGQKNNSANINNCNPKCNIDSCPRNGNGLPQENEKNPFDNVSLLSEMIFGTVAMTYRGPLFKVHTFDSPRCIMCTKVFPASDHNSHKQSGRMSDDVLGTLANNLEFNSSNSNIRNTLSTPSSGNFSGNSLRKSSTCSSTCSGWDIDIPLLGSSQSLESNSSSGFGSLSSLRRRWLRAMSTSLSHCESDEIFGFQSYGDNSGDTCDINARRHKTRLGLAILIKLIPGQERRMEIQLLEHAAQLEAILNRLCYACIEPTRNKMNGKNNGLIQRMHRASYKCTLRLFRLLVTNENVGVPSIWHEILLNTTSSMELRLNTLYRSFQQMCQLLNTIDTKSTNFFLSTVVTAVLTYHLGWVNTVISPRDKTWVENVKKQFPCNPLWAQLSDLYGTLGNPAKHVHTVIFGDEDKVQLINAILTFLSYFIRSAMVKRHNEIRDASVNDVQEAIAIIERKKRKNNSIIVNTLNKSRSSFRGNINNSNNCYNSYGNNNIADDDNGESSGSNRLKTLSCKGSTRSLMKQIDVIKCQRDELIDKHGDNNKLPNNLNIPKLRKTSSLSTNLDSHNSNALTSDYKLPLKLELNQDDLINISQSMSNIDKDRTSNSVKIIVSQIAHEAFDNEKLSSMTSALDEFEQKNEWREQELLSIPPKLSFLHNSTENNFEVNKLNVNHENNTAVHFSHVEYTDIKQENAVLFTLGDEEKSTTSISNSSSESAIEIVNCQCSFAFTRVPSTSAELPEGILRKIIQRNFPESSKSIQRPSVMSLSGKKRTIGFCPKCNGNGNNYETDDKLLLETPTNATEVLRTCGSSVSTRGSLHPRCVDTLEELLEANDVIELPMPRSKNINGLPNEIKNISGFTETLMQRTVTEPFINSNNHSGYNSGLVIQGLIKKRERRKNIQSNNLNDCANELSNNSVDDCHWINSNDNLIDELREEVTINARFPIVDQPISEALCIMADVDNWQVGIISNNMIVPSQSLPVGMSRLVSDMLEAFVYLWTKYHSSAHCLNILECKLREMWLRSEALAEMLMTTDVCKISLTNLTSALDLDAADIPLLLAVAQTHSPQLAQRIGLTFT</sequence>
<dbReference type="InterPro" id="IPR026156">
    <property type="entry name" value="FNIP_fam"/>
</dbReference>
<dbReference type="PANTHER" id="PTHR21634">
    <property type="entry name" value="RE13835P"/>
    <property type="match status" value="1"/>
</dbReference>
<dbReference type="PANTHER" id="PTHR21634:SF9">
    <property type="entry name" value="RE13835P"/>
    <property type="match status" value="1"/>
</dbReference>
<comment type="caution">
    <text evidence="8">The sequence shown here is derived from an EMBL/GenBank/DDBJ whole genome shotgun (WGS) entry which is preliminary data.</text>
</comment>
<protein>
    <recommendedName>
        <fullName evidence="7">UDENN FNIP1/2-type domain-containing protein</fullName>
    </recommendedName>
</protein>
<dbReference type="GO" id="GO:0051087">
    <property type="term" value="F:protein-folding chaperone binding"/>
    <property type="evidence" value="ECO:0007669"/>
    <property type="project" value="TreeGrafter"/>
</dbReference>
<dbReference type="Pfam" id="PF14636">
    <property type="entry name" value="FNIP_N"/>
    <property type="match status" value="1"/>
</dbReference>
<dbReference type="InterPro" id="IPR037545">
    <property type="entry name" value="DENN_FNIP1/2"/>
</dbReference>
<evidence type="ECO:0000313" key="9">
    <source>
        <dbReference type="Proteomes" id="UP001168990"/>
    </source>
</evidence>
<dbReference type="AlphaFoldDB" id="A0AA39CAA0"/>
<reference evidence="8" key="2">
    <citation type="submission" date="2023-03" db="EMBL/GenBank/DDBJ databases">
        <authorList>
            <person name="Inwood S.N."/>
            <person name="Skelly J.G."/>
            <person name="Guhlin J."/>
            <person name="Harrop T.W.R."/>
            <person name="Goldson S.G."/>
            <person name="Dearden P.K."/>
        </authorList>
    </citation>
    <scope>NUCLEOTIDE SEQUENCE</scope>
    <source>
        <strain evidence="8">Irish</strain>
        <tissue evidence="8">Whole body</tissue>
    </source>
</reference>
<evidence type="ECO:0000313" key="8">
    <source>
        <dbReference type="EMBL" id="KAK0160806.1"/>
    </source>
</evidence>
<feature type="domain" description="UDENN FNIP1/2-type" evidence="7">
    <location>
        <begin position="42"/>
        <end position="1125"/>
    </location>
</feature>
<keyword evidence="6" id="KW-0458">Lysosome</keyword>
<dbReference type="PROSITE" id="PS51836">
    <property type="entry name" value="DENN_FNIP12"/>
    <property type="match status" value="1"/>
</dbReference>
<dbReference type="Proteomes" id="UP001168990">
    <property type="component" value="Unassembled WGS sequence"/>
</dbReference>
<name>A0AA39CAA0_9HYME</name>
<evidence type="ECO:0000256" key="1">
    <source>
        <dbReference type="ARBA" id="ARBA00004496"/>
    </source>
</evidence>
<evidence type="ECO:0000256" key="3">
    <source>
        <dbReference type="ARBA" id="ARBA00007541"/>
    </source>
</evidence>
<accession>A0AA39CAA0</accession>
<comment type="subcellular location">
    <subcellularLocation>
        <location evidence="1">Cytoplasm</location>
    </subcellularLocation>
    <subcellularLocation>
        <location evidence="2">Lysosome membrane</location>
    </subcellularLocation>
</comment>
<organism evidence="8 9">
    <name type="scientific">Microctonus aethiopoides</name>
    <dbReference type="NCBI Taxonomy" id="144406"/>
    <lineage>
        <taxon>Eukaryota</taxon>
        <taxon>Metazoa</taxon>
        <taxon>Ecdysozoa</taxon>
        <taxon>Arthropoda</taxon>
        <taxon>Hexapoda</taxon>
        <taxon>Insecta</taxon>
        <taxon>Pterygota</taxon>
        <taxon>Neoptera</taxon>
        <taxon>Endopterygota</taxon>
        <taxon>Hymenoptera</taxon>
        <taxon>Apocrita</taxon>
        <taxon>Ichneumonoidea</taxon>
        <taxon>Braconidae</taxon>
        <taxon>Euphorinae</taxon>
        <taxon>Microctonus</taxon>
    </lineage>
</organism>